<dbReference type="Proteomes" id="UP001596163">
    <property type="component" value="Unassembled WGS sequence"/>
</dbReference>
<comment type="caution">
    <text evidence="2">The sequence shown here is derived from an EMBL/GenBank/DDBJ whole genome shotgun (WGS) entry which is preliminary data.</text>
</comment>
<organism evidence="2 3">
    <name type="scientific">Algoriphagus aquatilis</name>
    <dbReference type="NCBI Taxonomy" id="490186"/>
    <lineage>
        <taxon>Bacteria</taxon>
        <taxon>Pseudomonadati</taxon>
        <taxon>Bacteroidota</taxon>
        <taxon>Cytophagia</taxon>
        <taxon>Cytophagales</taxon>
        <taxon>Cyclobacteriaceae</taxon>
        <taxon>Algoriphagus</taxon>
    </lineage>
</organism>
<evidence type="ECO:0000313" key="3">
    <source>
        <dbReference type="Proteomes" id="UP001596163"/>
    </source>
</evidence>
<keyword evidence="3" id="KW-1185">Reference proteome</keyword>
<proteinExistence type="predicted"/>
<gene>
    <name evidence="2" type="ORF">ACFPIK_16065</name>
</gene>
<feature type="coiled-coil region" evidence="1">
    <location>
        <begin position="8"/>
        <end position="75"/>
    </location>
</feature>
<accession>A0ABW0C023</accession>
<sequence>MSERKTSTQELEEILQELGLKIEELLKKGADAGAELKDELEKKISELKENKTTLEAELQKAKEILEREYQEQKERLEPRLEESKGLFKEGLGLLIEGAKVLFGRSK</sequence>
<dbReference type="SUPFAM" id="SSF58113">
    <property type="entry name" value="Apolipoprotein A-I"/>
    <property type="match status" value="1"/>
</dbReference>
<name>A0ABW0C023_9BACT</name>
<dbReference type="EMBL" id="JBHSKS010000016">
    <property type="protein sequence ID" value="MFC5193288.1"/>
    <property type="molecule type" value="Genomic_DNA"/>
</dbReference>
<reference evidence="3" key="1">
    <citation type="journal article" date="2019" name="Int. J. Syst. Evol. Microbiol.">
        <title>The Global Catalogue of Microorganisms (GCM) 10K type strain sequencing project: providing services to taxonomists for standard genome sequencing and annotation.</title>
        <authorList>
            <consortium name="The Broad Institute Genomics Platform"/>
            <consortium name="The Broad Institute Genome Sequencing Center for Infectious Disease"/>
            <person name="Wu L."/>
            <person name="Ma J."/>
        </authorList>
    </citation>
    <scope>NUCLEOTIDE SEQUENCE [LARGE SCALE GENOMIC DNA]</scope>
    <source>
        <strain evidence="3">CGMCC 1.7030</strain>
    </source>
</reference>
<keyword evidence="1" id="KW-0175">Coiled coil</keyword>
<dbReference type="RefSeq" id="WP_377917087.1">
    <property type="nucleotide sequence ID" value="NZ_JBHSKS010000016.1"/>
</dbReference>
<evidence type="ECO:0000313" key="2">
    <source>
        <dbReference type="EMBL" id="MFC5193288.1"/>
    </source>
</evidence>
<evidence type="ECO:0000256" key="1">
    <source>
        <dbReference type="SAM" id="Coils"/>
    </source>
</evidence>
<protein>
    <submittedName>
        <fullName evidence="2">Uncharacterized protein</fullName>
    </submittedName>
</protein>